<dbReference type="RefSeq" id="WP_104754548.1">
    <property type="nucleotide sequence ID" value="NZ_JBHEEO010000009.1"/>
</dbReference>
<dbReference type="InterPro" id="IPR036388">
    <property type="entry name" value="WH-like_DNA-bd_sf"/>
</dbReference>
<organism evidence="6 7">
    <name type="scientific">Brucella oryzae</name>
    <dbReference type="NCBI Taxonomy" id="335286"/>
    <lineage>
        <taxon>Bacteria</taxon>
        <taxon>Pseudomonadati</taxon>
        <taxon>Pseudomonadota</taxon>
        <taxon>Alphaproteobacteria</taxon>
        <taxon>Hyphomicrobiales</taxon>
        <taxon>Brucellaceae</taxon>
        <taxon>Brucella/Ochrobactrum group</taxon>
        <taxon>Brucella</taxon>
    </lineage>
</organism>
<dbReference type="InterPro" id="IPR000847">
    <property type="entry name" value="LysR_HTH_N"/>
</dbReference>
<evidence type="ECO:0000313" key="7">
    <source>
        <dbReference type="Proteomes" id="UP000238493"/>
    </source>
</evidence>
<dbReference type="Pfam" id="PF03466">
    <property type="entry name" value="LysR_substrate"/>
    <property type="match status" value="1"/>
</dbReference>
<sequence length="309" mass="34845">MELKWLEDFIALAATSSFSRAADARHVTQSAFSRRIKQLELWLGATLVNRATFPAELTREGRTFLPVAQDTVRQFYNTRKALQPSREVQNPVLTFSALHTLTVTFFPHWLKQIDDDVGGIRSLLSPDRGGFEDNIATLTEGEVHFFLTYAHNSVPILIDRTQFPYIVLGTERLMPVSRPSQTGPILDHAVTSGEPLPYLSYGDFSFFGAALSQKFASGTAFKRNVVHENTMSIGLKAMALAGWGMAWLPESLIYDELQRGELVPASTDPYWDFKVDIRIYRHVATLPGHAESFWEYLQAKDRAISEKDD</sequence>
<dbReference type="Pfam" id="PF00126">
    <property type="entry name" value="HTH_1"/>
    <property type="match status" value="1"/>
</dbReference>
<accession>A0A2S7J3S9</accession>
<keyword evidence="7" id="KW-1185">Reference proteome</keyword>
<dbReference type="InterPro" id="IPR036390">
    <property type="entry name" value="WH_DNA-bd_sf"/>
</dbReference>
<evidence type="ECO:0000313" key="6">
    <source>
        <dbReference type="EMBL" id="PQA74908.1"/>
    </source>
</evidence>
<dbReference type="Gene3D" id="3.40.190.10">
    <property type="entry name" value="Periplasmic binding protein-like II"/>
    <property type="match status" value="2"/>
</dbReference>
<comment type="caution">
    <text evidence="6">The sequence shown here is derived from an EMBL/GenBank/DDBJ whole genome shotgun (WGS) entry which is preliminary data.</text>
</comment>
<dbReference type="PRINTS" id="PR00039">
    <property type="entry name" value="HTHLYSR"/>
</dbReference>
<proteinExistence type="inferred from homology"/>
<keyword evidence="2" id="KW-0805">Transcription regulation</keyword>
<dbReference type="Gene3D" id="1.10.10.10">
    <property type="entry name" value="Winged helix-like DNA-binding domain superfamily/Winged helix DNA-binding domain"/>
    <property type="match status" value="1"/>
</dbReference>
<dbReference type="GO" id="GO:0003700">
    <property type="term" value="F:DNA-binding transcription factor activity"/>
    <property type="evidence" value="ECO:0007669"/>
    <property type="project" value="InterPro"/>
</dbReference>
<dbReference type="EMBL" id="PTRC01000008">
    <property type="protein sequence ID" value="PQA74908.1"/>
    <property type="molecule type" value="Genomic_DNA"/>
</dbReference>
<evidence type="ECO:0000256" key="4">
    <source>
        <dbReference type="ARBA" id="ARBA00023163"/>
    </source>
</evidence>
<evidence type="ECO:0000256" key="3">
    <source>
        <dbReference type="ARBA" id="ARBA00023125"/>
    </source>
</evidence>
<evidence type="ECO:0000256" key="2">
    <source>
        <dbReference type="ARBA" id="ARBA00023015"/>
    </source>
</evidence>
<evidence type="ECO:0000259" key="5">
    <source>
        <dbReference type="PROSITE" id="PS50931"/>
    </source>
</evidence>
<dbReference type="GO" id="GO:0000976">
    <property type="term" value="F:transcription cis-regulatory region binding"/>
    <property type="evidence" value="ECO:0007669"/>
    <property type="project" value="TreeGrafter"/>
</dbReference>
<comment type="similarity">
    <text evidence="1">Belongs to the LysR transcriptional regulatory family.</text>
</comment>
<reference evidence="6 7" key="1">
    <citation type="submission" date="2018-02" db="EMBL/GenBank/DDBJ databases">
        <title>Draft genome sequence of Ochrobactrum oryzae found in Brazil.</title>
        <authorList>
            <person name="Cerdeira L."/>
            <person name="Andrade F."/>
            <person name="Zacariotto T."/>
            <person name="Barbosa B."/>
            <person name="Santos S."/>
            <person name="Cassetari V."/>
            <person name="Lincopan N."/>
        </authorList>
    </citation>
    <scope>NUCLEOTIDE SEQUENCE [LARGE SCALE GENOMIC DNA]</scope>
    <source>
        <strain evidence="6 7">OA447</strain>
    </source>
</reference>
<keyword evidence="4" id="KW-0804">Transcription</keyword>
<dbReference type="AlphaFoldDB" id="A0A2S7J3S9"/>
<protein>
    <submittedName>
        <fullName evidence="6">LysR family transcriptional regulator</fullName>
    </submittedName>
</protein>
<gene>
    <name evidence="6" type="ORF">C3731_04700</name>
</gene>
<evidence type="ECO:0000256" key="1">
    <source>
        <dbReference type="ARBA" id="ARBA00009437"/>
    </source>
</evidence>
<name>A0A2S7J3S9_9HYPH</name>
<keyword evidence="3" id="KW-0238">DNA-binding</keyword>
<dbReference type="PANTHER" id="PTHR30126">
    <property type="entry name" value="HTH-TYPE TRANSCRIPTIONAL REGULATOR"/>
    <property type="match status" value="1"/>
</dbReference>
<dbReference type="PROSITE" id="PS50931">
    <property type="entry name" value="HTH_LYSR"/>
    <property type="match status" value="1"/>
</dbReference>
<dbReference type="PANTHER" id="PTHR30126:SF2">
    <property type="entry name" value="HTH-TYPE TRANSCRIPTIONAL REGULATOR YJIE"/>
    <property type="match status" value="1"/>
</dbReference>
<dbReference type="SUPFAM" id="SSF46785">
    <property type="entry name" value="Winged helix' DNA-binding domain"/>
    <property type="match status" value="1"/>
</dbReference>
<dbReference type="Proteomes" id="UP000238493">
    <property type="component" value="Unassembled WGS sequence"/>
</dbReference>
<dbReference type="OrthoDB" id="528082at2"/>
<dbReference type="SUPFAM" id="SSF53850">
    <property type="entry name" value="Periplasmic binding protein-like II"/>
    <property type="match status" value="1"/>
</dbReference>
<dbReference type="InterPro" id="IPR005119">
    <property type="entry name" value="LysR_subst-bd"/>
</dbReference>
<feature type="domain" description="HTH lysR-type" evidence="5">
    <location>
        <begin position="1"/>
        <end position="58"/>
    </location>
</feature>